<dbReference type="PANTHER" id="PTHR22957">
    <property type="entry name" value="TBC1 DOMAIN FAMILY MEMBER GTPASE-ACTIVATING PROTEIN"/>
    <property type="match status" value="1"/>
</dbReference>
<sequence length="898" mass="101736">MPVLGTAQFGVRTFYAASHPHDKCGANGLPVTPNSVKILGRFQCLTSLSHHRLCQYLDISKTKHECMIIVSEHHPQCLKEKLKSEGTFSEEQIVHTGFQILEGLVHLHDNNVTHRNLGLENVLLDQEGNVKLSEHGLYYMTDYGADVSFPIGLPRYMPPEVLCSGPVRVDDDSGKCIQPLSGPKADVWTFGILLLELILGQEMWSDLGINEKLQKILQFVKSDMSPFDILCQNNATAQKLQALSLEMRDVIRQCLIVSSSKRVKSGDLYQHPLFKAERAKAVPPKKDFTMCTTELRCENLELPTYEETIANEFSDDHLSQRNMQEVYYLWRLAGGDLESVLKKAGMSKTRPPVNLLPCFGILDGDVFGQDRDYAELLDNTVIKLNQEQLRHRLRDIPPRAYYPRLEDEAKQLDGQQLPTSPSCGELTTSATLPLIIRERDVEYQFHRIILYDRLLIAYPFKRAHIWREARVDIPPLVRANVWAALLEVEGDVQGAYDAIDKETPTATDRQIEVDIPRCHQYHELLSSPTAHGKFKRVLKAWVLSNFGHYVYWQGLDSLCAPFLALNFNNEAMAFACLSAFIPKYLHKFFLKDNSPVIQEYLAVFSHLIAFHDPELSNHLDGIGFIPDLYAIPWFLTMYAHVFPMHKIMHLWDTLLLGNSSLPLCIGVAILQQLRDRLLSFGFNECILLFSDMPEIDIERCVHDSIKIFCSTPKSATYRQHARAAKSRNVEERPNVSYYSRDYNEMPRTELSMEPIPMDELKGEKCPRISAEDLIELGELAGAGFSRSPTKKRQGSKPMIFIVDVRSQEDYRRGTIQGSINIPFQTAFSPEGELVPGPAVSTLNQKRSQVIVVLGNRGRSASNFANELVRLGYSRVCVLHKGIDVFRTTGLIIVPPADI</sequence>
<gene>
    <name evidence="5" type="ORF">RRG08_063492</name>
</gene>
<name>A0AAE1B4H8_9GAST</name>
<dbReference type="SUPFAM" id="SSF47923">
    <property type="entry name" value="Ypt/Rab-GAP domain of gyp1p"/>
    <property type="match status" value="2"/>
</dbReference>
<dbReference type="AlphaFoldDB" id="A0AAE1B4H8"/>
<dbReference type="SUPFAM" id="SSF56112">
    <property type="entry name" value="Protein kinase-like (PK-like)"/>
    <property type="match status" value="1"/>
</dbReference>
<accession>A0AAE1B4H8</accession>
<dbReference type="InterPro" id="IPR036873">
    <property type="entry name" value="Rhodanese-like_dom_sf"/>
</dbReference>
<evidence type="ECO:0000259" key="4">
    <source>
        <dbReference type="PROSITE" id="PS50206"/>
    </source>
</evidence>
<evidence type="ECO:0000313" key="6">
    <source>
        <dbReference type="Proteomes" id="UP001283361"/>
    </source>
</evidence>
<reference evidence="5" key="1">
    <citation type="journal article" date="2023" name="G3 (Bethesda)">
        <title>A reference genome for the long-term kleptoplast-retaining sea slug Elysia crispata morphotype clarki.</title>
        <authorList>
            <person name="Eastman K.E."/>
            <person name="Pendleton A.L."/>
            <person name="Shaikh M.A."/>
            <person name="Suttiyut T."/>
            <person name="Ogas R."/>
            <person name="Tomko P."/>
            <person name="Gavelis G."/>
            <person name="Widhalm J.R."/>
            <person name="Wisecaver J.H."/>
        </authorList>
    </citation>
    <scope>NUCLEOTIDE SEQUENCE</scope>
    <source>
        <strain evidence="5">ECLA1</strain>
    </source>
</reference>
<feature type="domain" description="Rab-GAP TBC" evidence="3">
    <location>
        <begin position="472"/>
        <end position="658"/>
    </location>
</feature>
<dbReference type="Gene3D" id="3.40.250.10">
    <property type="entry name" value="Rhodanese-like domain"/>
    <property type="match status" value="1"/>
</dbReference>
<dbReference type="InterPro" id="IPR001763">
    <property type="entry name" value="Rhodanese-like_dom"/>
</dbReference>
<dbReference type="FunFam" id="1.10.8.270:FF:000044">
    <property type="entry name" value="TBC Kinase homolog"/>
    <property type="match status" value="1"/>
</dbReference>
<proteinExistence type="predicted"/>
<dbReference type="Gene3D" id="1.10.8.270">
    <property type="entry name" value="putative rabgap domain of human tbc1 domain family member 14 like domains"/>
    <property type="match status" value="1"/>
</dbReference>
<dbReference type="GO" id="GO:0005096">
    <property type="term" value="F:GTPase activator activity"/>
    <property type="evidence" value="ECO:0007669"/>
    <property type="project" value="UniProtKB-KW"/>
</dbReference>
<organism evidence="5 6">
    <name type="scientific">Elysia crispata</name>
    <name type="common">lettuce slug</name>
    <dbReference type="NCBI Taxonomy" id="231223"/>
    <lineage>
        <taxon>Eukaryota</taxon>
        <taxon>Metazoa</taxon>
        <taxon>Spiralia</taxon>
        <taxon>Lophotrochozoa</taxon>
        <taxon>Mollusca</taxon>
        <taxon>Gastropoda</taxon>
        <taxon>Heterobranchia</taxon>
        <taxon>Euthyneura</taxon>
        <taxon>Panpulmonata</taxon>
        <taxon>Sacoglossa</taxon>
        <taxon>Placobranchoidea</taxon>
        <taxon>Plakobranchidae</taxon>
        <taxon>Elysia</taxon>
    </lineage>
</organism>
<dbReference type="Gene3D" id="1.10.472.80">
    <property type="entry name" value="Ypt/Rab-GAP domain of gyp1p, domain 3"/>
    <property type="match status" value="1"/>
</dbReference>
<evidence type="ECO:0000313" key="5">
    <source>
        <dbReference type="EMBL" id="KAK3799353.1"/>
    </source>
</evidence>
<dbReference type="GO" id="GO:0005524">
    <property type="term" value="F:ATP binding"/>
    <property type="evidence" value="ECO:0007669"/>
    <property type="project" value="InterPro"/>
</dbReference>
<dbReference type="Pfam" id="PF00566">
    <property type="entry name" value="RabGAP-TBC"/>
    <property type="match status" value="1"/>
</dbReference>
<feature type="domain" description="Rhodanese" evidence="4">
    <location>
        <begin position="795"/>
        <end position="894"/>
    </location>
</feature>
<dbReference type="Pfam" id="PF00581">
    <property type="entry name" value="Rhodanese"/>
    <property type="match status" value="1"/>
</dbReference>
<dbReference type="Gene3D" id="1.10.510.10">
    <property type="entry name" value="Transferase(Phosphotransferase) domain 1"/>
    <property type="match status" value="1"/>
</dbReference>
<dbReference type="InterPro" id="IPR035969">
    <property type="entry name" value="Rab-GAP_TBC_sf"/>
</dbReference>
<evidence type="ECO:0000259" key="3">
    <source>
        <dbReference type="PROSITE" id="PS50086"/>
    </source>
</evidence>
<dbReference type="InterPro" id="IPR000195">
    <property type="entry name" value="Rab-GAP-TBC_dom"/>
</dbReference>
<comment type="caution">
    <text evidence="5">The sequence shown here is derived from an EMBL/GenBank/DDBJ whole genome shotgun (WGS) entry which is preliminary data.</text>
</comment>
<feature type="domain" description="Protein kinase" evidence="2">
    <location>
        <begin position="1"/>
        <end position="274"/>
    </location>
</feature>
<dbReference type="FunFam" id="3.40.250.10:FF:000018">
    <property type="entry name" value="TBC domain-containing protein kinase-like protein"/>
    <property type="match status" value="1"/>
</dbReference>
<evidence type="ECO:0000259" key="2">
    <source>
        <dbReference type="PROSITE" id="PS50011"/>
    </source>
</evidence>
<dbReference type="PROSITE" id="PS50206">
    <property type="entry name" value="RHODANESE_3"/>
    <property type="match status" value="1"/>
</dbReference>
<keyword evidence="6" id="KW-1185">Reference proteome</keyword>
<dbReference type="SMART" id="SM00450">
    <property type="entry name" value="RHOD"/>
    <property type="match status" value="1"/>
</dbReference>
<protein>
    <recommendedName>
        <fullName evidence="7">TBC domain-containing protein kinase-like protein</fullName>
    </recommendedName>
</protein>
<keyword evidence="1" id="KW-0343">GTPase activation</keyword>
<dbReference type="Pfam" id="PF00069">
    <property type="entry name" value="Pkinase"/>
    <property type="match status" value="1"/>
</dbReference>
<dbReference type="Proteomes" id="UP001283361">
    <property type="component" value="Unassembled WGS sequence"/>
</dbReference>
<dbReference type="FunFam" id="1.10.472.80:FF:000015">
    <property type="entry name" value="TBC domain-containing protein kinase-like protein"/>
    <property type="match status" value="1"/>
</dbReference>
<dbReference type="PROSITE" id="PS50011">
    <property type="entry name" value="PROTEIN_KINASE_DOM"/>
    <property type="match status" value="1"/>
</dbReference>
<dbReference type="SUPFAM" id="SSF52821">
    <property type="entry name" value="Rhodanese/Cell cycle control phosphatase"/>
    <property type="match status" value="1"/>
</dbReference>
<dbReference type="GO" id="GO:0004672">
    <property type="term" value="F:protein kinase activity"/>
    <property type="evidence" value="ECO:0007669"/>
    <property type="project" value="InterPro"/>
</dbReference>
<dbReference type="EMBL" id="JAWDGP010000581">
    <property type="protein sequence ID" value="KAK3799353.1"/>
    <property type="molecule type" value="Genomic_DNA"/>
</dbReference>
<evidence type="ECO:0000256" key="1">
    <source>
        <dbReference type="ARBA" id="ARBA00022468"/>
    </source>
</evidence>
<evidence type="ECO:0008006" key="7">
    <source>
        <dbReference type="Google" id="ProtNLM"/>
    </source>
</evidence>
<dbReference type="InterPro" id="IPR000719">
    <property type="entry name" value="Prot_kinase_dom"/>
</dbReference>
<dbReference type="SMART" id="SM00164">
    <property type="entry name" value="TBC"/>
    <property type="match status" value="1"/>
</dbReference>
<dbReference type="PANTHER" id="PTHR22957:SF168">
    <property type="entry name" value="TBC DOMAIN-CONTAINING PROTEIN KINASE-LIKE PROTEIN"/>
    <property type="match status" value="1"/>
</dbReference>
<dbReference type="InterPro" id="IPR011009">
    <property type="entry name" value="Kinase-like_dom_sf"/>
</dbReference>
<dbReference type="PROSITE" id="PS50086">
    <property type="entry name" value="TBC_RABGAP"/>
    <property type="match status" value="1"/>
</dbReference>